<dbReference type="InterPro" id="IPR012406">
    <property type="entry name" value="UreE"/>
</dbReference>
<name>A0ABP8M4E3_9BACT</name>
<evidence type="ECO:0000256" key="2">
    <source>
        <dbReference type="ARBA" id="ARBA00022596"/>
    </source>
</evidence>
<dbReference type="SUPFAM" id="SSF69287">
    <property type="entry name" value="Urease metallochaperone UreE, N-terminal domain"/>
    <property type="match status" value="1"/>
</dbReference>
<reference evidence="7" key="1">
    <citation type="journal article" date="2019" name="Int. J. Syst. Evol. Microbiol.">
        <title>The Global Catalogue of Microorganisms (GCM) 10K type strain sequencing project: providing services to taxonomists for standard genome sequencing and annotation.</title>
        <authorList>
            <consortium name="The Broad Institute Genomics Platform"/>
            <consortium name="The Broad Institute Genome Sequencing Center for Infectious Disease"/>
            <person name="Wu L."/>
            <person name="Ma J."/>
        </authorList>
    </citation>
    <scope>NUCLEOTIDE SEQUENCE [LARGE SCALE GENOMIC DNA]</scope>
    <source>
        <strain evidence="7">JCM 31920</strain>
    </source>
</reference>
<dbReference type="SUPFAM" id="SSF69737">
    <property type="entry name" value="Urease metallochaperone UreE, C-terminal domain"/>
    <property type="match status" value="1"/>
</dbReference>
<evidence type="ECO:0000256" key="3">
    <source>
        <dbReference type="ARBA" id="ARBA00023186"/>
    </source>
</evidence>
<evidence type="ECO:0000256" key="1">
    <source>
        <dbReference type="ARBA" id="ARBA00022490"/>
    </source>
</evidence>
<feature type="domain" description="UreE urease accessory N-terminal" evidence="5">
    <location>
        <begin position="6"/>
        <end position="70"/>
    </location>
</feature>
<dbReference type="EMBL" id="BAABEY010000030">
    <property type="protein sequence ID" value="GAA4443655.1"/>
    <property type="molecule type" value="Genomic_DNA"/>
</dbReference>
<organism evidence="6 7">
    <name type="scientific">Ravibacter arvi</name>
    <dbReference type="NCBI Taxonomy" id="2051041"/>
    <lineage>
        <taxon>Bacteria</taxon>
        <taxon>Pseudomonadati</taxon>
        <taxon>Bacteroidota</taxon>
        <taxon>Cytophagia</taxon>
        <taxon>Cytophagales</taxon>
        <taxon>Spirosomataceae</taxon>
        <taxon>Ravibacter</taxon>
    </lineage>
</organism>
<proteinExistence type="inferred from homology"/>
<keyword evidence="7" id="KW-1185">Reference proteome</keyword>
<dbReference type="CDD" id="cd00571">
    <property type="entry name" value="UreE"/>
    <property type="match status" value="1"/>
</dbReference>
<comment type="function">
    <text evidence="4">Involved in urease metallocenter assembly. Binds nickel. Probably functions as a nickel donor during metallocenter assembly.</text>
</comment>
<comment type="caution">
    <text evidence="6">The sequence shown here is derived from an EMBL/GenBank/DDBJ whole genome shotgun (WGS) entry which is preliminary data.</text>
</comment>
<dbReference type="PIRSF" id="PIRSF036402">
    <property type="entry name" value="Ureas_acces_UreE"/>
    <property type="match status" value="1"/>
</dbReference>
<dbReference type="RefSeq" id="WP_345031133.1">
    <property type="nucleotide sequence ID" value="NZ_BAABEY010000030.1"/>
</dbReference>
<gene>
    <name evidence="4 6" type="primary">ureE</name>
    <name evidence="6" type="ORF">GCM10023091_32560</name>
</gene>
<evidence type="ECO:0000313" key="6">
    <source>
        <dbReference type="EMBL" id="GAA4443655.1"/>
    </source>
</evidence>
<accession>A0ABP8M4E3</accession>
<comment type="similarity">
    <text evidence="4">Belongs to the UreE family.</text>
</comment>
<sequence>MIIEEVIGSRTDFSDPGTETDLLELEWYETTRRIQRKKTNSGMEIAIRLLREGQRLRQDDVLYHDGNKIVVVYVKPCDAIVLRPLSMLEMGTVCYEIGNKHLPLFIQDQEVLMPFEAPMFRWLEAAGYRPEKGERQLKNLLKSNVEPHSHGNSGPSLFTRIMNLAGSKQES</sequence>
<evidence type="ECO:0000259" key="5">
    <source>
        <dbReference type="SMART" id="SM00988"/>
    </source>
</evidence>
<protein>
    <recommendedName>
        <fullName evidence="4">Urease accessory protein UreE</fullName>
    </recommendedName>
</protein>
<dbReference type="Gene3D" id="2.60.260.20">
    <property type="entry name" value="Urease metallochaperone UreE, N-terminal domain"/>
    <property type="match status" value="1"/>
</dbReference>
<keyword evidence="2 4" id="KW-0533">Nickel</keyword>
<comment type="subcellular location">
    <subcellularLocation>
        <location evidence="4">Cytoplasm</location>
    </subcellularLocation>
</comment>
<keyword evidence="3 4" id="KW-0143">Chaperone</keyword>
<dbReference type="Proteomes" id="UP001501508">
    <property type="component" value="Unassembled WGS sequence"/>
</dbReference>
<evidence type="ECO:0000313" key="7">
    <source>
        <dbReference type="Proteomes" id="UP001501508"/>
    </source>
</evidence>
<keyword evidence="1 4" id="KW-0963">Cytoplasm</keyword>
<dbReference type="Pfam" id="PF02814">
    <property type="entry name" value="UreE_N"/>
    <property type="match status" value="1"/>
</dbReference>
<dbReference type="HAMAP" id="MF_00822">
    <property type="entry name" value="UreE"/>
    <property type="match status" value="1"/>
</dbReference>
<dbReference type="InterPro" id="IPR004029">
    <property type="entry name" value="UreE_N"/>
</dbReference>
<evidence type="ECO:0000256" key="4">
    <source>
        <dbReference type="HAMAP-Rule" id="MF_00822"/>
    </source>
</evidence>
<dbReference type="Gene3D" id="3.30.70.790">
    <property type="entry name" value="UreE, C-terminal domain"/>
    <property type="match status" value="1"/>
</dbReference>
<dbReference type="InterPro" id="IPR036118">
    <property type="entry name" value="UreE_N_sf"/>
</dbReference>
<dbReference type="NCBIfam" id="NF009754">
    <property type="entry name" value="PRK13261.1-6"/>
    <property type="match status" value="1"/>
</dbReference>
<dbReference type="SMART" id="SM00988">
    <property type="entry name" value="UreE_N"/>
    <property type="match status" value="1"/>
</dbReference>